<evidence type="ECO:0000256" key="1">
    <source>
        <dbReference type="PROSITE-ProRule" id="PRU01211"/>
    </source>
</evidence>
<dbReference type="PRINTS" id="PR00480">
    <property type="entry name" value="ASTACIN"/>
</dbReference>
<dbReference type="PROSITE" id="PS51864">
    <property type="entry name" value="ASTACIN"/>
    <property type="match status" value="1"/>
</dbReference>
<keyword evidence="2" id="KW-0732">Signal</keyword>
<evidence type="ECO:0000256" key="2">
    <source>
        <dbReference type="RuleBase" id="RU361183"/>
    </source>
</evidence>
<accession>A0A8J1XL71</accession>
<feature type="signal peptide" evidence="2">
    <location>
        <begin position="1"/>
        <end position="21"/>
    </location>
</feature>
<dbReference type="AlphaFoldDB" id="A0A8J1XL71"/>
<dbReference type="Proteomes" id="UP000749559">
    <property type="component" value="Unassembled WGS sequence"/>
</dbReference>
<evidence type="ECO:0000313" key="3">
    <source>
        <dbReference type="EMBL" id="CAH1776905.1"/>
    </source>
</evidence>
<feature type="chain" id="PRO_5042621140" description="Metalloendopeptidase" evidence="2">
    <location>
        <begin position="22"/>
        <end position="197"/>
    </location>
</feature>
<dbReference type="GO" id="GO:0006508">
    <property type="term" value="P:proteolysis"/>
    <property type="evidence" value="ECO:0007669"/>
    <property type="project" value="UniProtKB-KW"/>
</dbReference>
<keyword evidence="2" id="KW-0482">Metalloprotease</keyword>
<dbReference type="PANTHER" id="PTHR10127">
    <property type="entry name" value="DISCOIDIN, CUB, EGF, LAMININ , AND ZINC METALLOPROTEASE DOMAIN CONTAINING"/>
    <property type="match status" value="1"/>
</dbReference>
<proteinExistence type="predicted"/>
<reference evidence="3" key="1">
    <citation type="submission" date="2022-03" db="EMBL/GenBank/DDBJ databases">
        <authorList>
            <person name="Martin C."/>
        </authorList>
    </citation>
    <scope>NUCLEOTIDE SEQUENCE</scope>
</reference>
<protein>
    <recommendedName>
        <fullName evidence="2">Metalloendopeptidase</fullName>
        <ecNumber evidence="2">3.4.24.-</ecNumber>
    </recommendedName>
</protein>
<dbReference type="Gene3D" id="3.40.390.10">
    <property type="entry name" value="Collagenase (Catalytic Domain)"/>
    <property type="match status" value="1"/>
</dbReference>
<dbReference type="EMBL" id="CAIIXF020000002">
    <property type="protein sequence ID" value="CAH1776905.1"/>
    <property type="molecule type" value="Genomic_DNA"/>
</dbReference>
<dbReference type="InterPro" id="IPR006026">
    <property type="entry name" value="Peptidase_Metallo"/>
</dbReference>
<dbReference type="GO" id="GO:0008270">
    <property type="term" value="F:zinc ion binding"/>
    <property type="evidence" value="ECO:0007669"/>
    <property type="project" value="InterPro"/>
</dbReference>
<dbReference type="InterPro" id="IPR024079">
    <property type="entry name" value="MetalloPept_cat_dom_sf"/>
</dbReference>
<dbReference type="OrthoDB" id="291007at2759"/>
<name>A0A8J1XL71_OWEFU</name>
<dbReference type="InterPro" id="IPR001506">
    <property type="entry name" value="Peptidase_M12A"/>
</dbReference>
<comment type="caution">
    <text evidence="3">The sequence shown here is derived from an EMBL/GenBank/DDBJ whole genome shotgun (WGS) entry which is preliminary data.</text>
</comment>
<keyword evidence="2" id="KW-0862">Zinc</keyword>
<keyword evidence="2" id="KW-0378">Hydrolase</keyword>
<keyword evidence="4" id="KW-1185">Reference proteome</keyword>
<dbReference type="EC" id="3.4.24.-" evidence="2"/>
<dbReference type="SUPFAM" id="SSF55486">
    <property type="entry name" value="Metalloproteases ('zincins'), catalytic domain"/>
    <property type="match status" value="1"/>
</dbReference>
<sequence length="197" mass="22220">MNGSAFKYLYLFIGLLLGAHAEKTADEKIHLWPAGKVQYTIRRFSRDHLSPAVIANLTAAMAEISNKTGNCITFEELKGTYGCYPGRRCIKFGESGSASCASTVGMKRDPRTSVSTCPTVGAIIHQLLHILGVNDQHTRPDRDDYIDVHWNNIFRTGNFRRSFKKRTWDDSLGIPYCYNSIMHYDNYAFARTKGVKT</sequence>
<organism evidence="3 4">
    <name type="scientific">Owenia fusiformis</name>
    <name type="common">Polychaete worm</name>
    <dbReference type="NCBI Taxonomy" id="6347"/>
    <lineage>
        <taxon>Eukaryota</taxon>
        <taxon>Metazoa</taxon>
        <taxon>Spiralia</taxon>
        <taxon>Lophotrochozoa</taxon>
        <taxon>Annelida</taxon>
        <taxon>Polychaeta</taxon>
        <taxon>Sedentaria</taxon>
        <taxon>Canalipalpata</taxon>
        <taxon>Sabellida</taxon>
        <taxon>Oweniida</taxon>
        <taxon>Oweniidae</taxon>
        <taxon>Owenia</taxon>
    </lineage>
</organism>
<keyword evidence="2" id="KW-0479">Metal-binding</keyword>
<dbReference type="GO" id="GO:0004222">
    <property type="term" value="F:metalloendopeptidase activity"/>
    <property type="evidence" value="ECO:0007669"/>
    <property type="project" value="UniProtKB-UniRule"/>
</dbReference>
<gene>
    <name evidence="3" type="ORF">OFUS_LOCUS4034</name>
</gene>
<comment type="caution">
    <text evidence="1">Lacks conserved residue(s) required for the propagation of feature annotation.</text>
</comment>
<dbReference type="SMART" id="SM00235">
    <property type="entry name" value="ZnMc"/>
    <property type="match status" value="1"/>
</dbReference>
<comment type="cofactor">
    <cofactor evidence="2">
        <name>Zn(2+)</name>
        <dbReference type="ChEBI" id="CHEBI:29105"/>
    </cofactor>
    <text evidence="2">Binds 1 zinc ion per subunit.</text>
</comment>
<dbReference type="Pfam" id="PF01400">
    <property type="entry name" value="Astacin"/>
    <property type="match status" value="1"/>
</dbReference>
<keyword evidence="2" id="KW-0645">Protease</keyword>
<evidence type="ECO:0000313" key="4">
    <source>
        <dbReference type="Proteomes" id="UP000749559"/>
    </source>
</evidence>
<dbReference type="PANTHER" id="PTHR10127:SF850">
    <property type="entry name" value="METALLOENDOPEPTIDASE"/>
    <property type="match status" value="1"/>
</dbReference>